<dbReference type="Proteomes" id="UP000012046">
    <property type="component" value="Unassembled WGS sequence"/>
</dbReference>
<evidence type="ECO:0000313" key="1">
    <source>
        <dbReference type="EMBL" id="EHR40306.1"/>
    </source>
</evidence>
<name>H3ZGJ4_9ALTE</name>
<dbReference type="AlphaFoldDB" id="H3ZGJ4"/>
<accession>H3ZGJ4</accession>
<sequence>MLVRIIALNRMPLEMDMFVLPSLLLIHILFGFKGNSWRSAHFEKNGYRLIKQVKAASIHGAKSQVSLDELLN</sequence>
<proteinExistence type="predicted"/>
<evidence type="ECO:0000313" key="2">
    <source>
        <dbReference type="Proteomes" id="UP000012046"/>
    </source>
</evidence>
<protein>
    <submittedName>
        <fullName evidence="1">Uncharacterized protein</fullName>
    </submittedName>
</protein>
<gene>
    <name evidence="1" type="ORF">AJE_12333</name>
</gene>
<organism evidence="1 2">
    <name type="scientific">Alishewanella jeotgali KCTC 22429</name>
    <dbReference type="NCBI Taxonomy" id="1129374"/>
    <lineage>
        <taxon>Bacteria</taxon>
        <taxon>Pseudomonadati</taxon>
        <taxon>Pseudomonadota</taxon>
        <taxon>Gammaproteobacteria</taxon>
        <taxon>Alteromonadales</taxon>
        <taxon>Alteromonadaceae</taxon>
        <taxon>Alishewanella</taxon>
    </lineage>
</organism>
<dbReference type="STRING" id="1129374.AJE_12333"/>
<reference evidence="1 2" key="1">
    <citation type="journal article" date="2012" name="J. Bacteriol.">
        <title>Genome Sequence of Extracellular-Protease-Producing Alishewanella jeotgali Isolated from Traditional Korean Fermented Seafood.</title>
        <authorList>
            <person name="Jung J."/>
            <person name="Chun J."/>
            <person name="Park W."/>
        </authorList>
    </citation>
    <scope>NUCLEOTIDE SEQUENCE [LARGE SCALE GENOMIC DNA]</scope>
    <source>
        <strain evidence="1 2">KCTC 22429</strain>
    </source>
</reference>
<keyword evidence="2" id="KW-1185">Reference proteome</keyword>
<comment type="caution">
    <text evidence="1">The sequence shown here is derived from an EMBL/GenBank/DDBJ whole genome shotgun (WGS) entry which is preliminary data.</text>
</comment>
<dbReference type="EMBL" id="AHTH01000040">
    <property type="protein sequence ID" value="EHR40306.1"/>
    <property type="molecule type" value="Genomic_DNA"/>
</dbReference>